<dbReference type="GO" id="GO:0004386">
    <property type="term" value="F:helicase activity"/>
    <property type="evidence" value="ECO:0007669"/>
    <property type="project" value="UniProtKB-KW"/>
</dbReference>
<dbReference type="InterPro" id="IPR027417">
    <property type="entry name" value="P-loop_NTPase"/>
</dbReference>
<evidence type="ECO:0000256" key="1">
    <source>
        <dbReference type="ARBA" id="ARBA00022741"/>
    </source>
</evidence>
<keyword evidence="4" id="KW-0067">ATP-binding</keyword>
<proteinExistence type="predicted"/>
<dbReference type="PANTHER" id="PTHR11070">
    <property type="entry name" value="UVRD / RECB / PCRA DNA HELICASE FAMILY MEMBER"/>
    <property type="match status" value="1"/>
</dbReference>
<reference evidence="6 7" key="1">
    <citation type="submission" date="2019-08" db="EMBL/GenBank/DDBJ databases">
        <title>Five species of Acinetobacter isolated from floral nectar and animal pollinators.</title>
        <authorList>
            <person name="Hendry T.A."/>
        </authorList>
    </citation>
    <scope>NUCLEOTIDE SEQUENCE [LARGE SCALE GENOMIC DNA]</scope>
    <source>
        <strain evidence="6 7">MD18.27</strain>
    </source>
</reference>
<evidence type="ECO:0000313" key="7">
    <source>
        <dbReference type="Proteomes" id="UP001339883"/>
    </source>
</evidence>
<evidence type="ECO:0000256" key="2">
    <source>
        <dbReference type="ARBA" id="ARBA00022801"/>
    </source>
</evidence>
<keyword evidence="1" id="KW-0547">Nucleotide-binding</keyword>
<feature type="domain" description="UvrD-like helicase C-terminal" evidence="5">
    <location>
        <begin position="420"/>
        <end position="478"/>
    </location>
</feature>
<evidence type="ECO:0000256" key="4">
    <source>
        <dbReference type="ARBA" id="ARBA00022840"/>
    </source>
</evidence>
<keyword evidence="2" id="KW-0378">Hydrolase</keyword>
<gene>
    <name evidence="6" type="ORF">I2F25_07795</name>
</gene>
<dbReference type="InterPro" id="IPR014017">
    <property type="entry name" value="DNA_helicase_UvrD-like_C"/>
</dbReference>
<keyword evidence="3 6" id="KW-0347">Helicase</keyword>
<comment type="caution">
    <text evidence="6">The sequence shown here is derived from an EMBL/GenBank/DDBJ whole genome shotgun (WGS) entry which is preliminary data.</text>
</comment>
<dbReference type="InterPro" id="IPR000212">
    <property type="entry name" value="DNA_helicase_UvrD/REP"/>
</dbReference>
<protein>
    <submittedName>
        <fullName evidence="6">ATP-dependent helicase</fullName>
    </submittedName>
</protein>
<organism evidence="6 7">
    <name type="scientific">Acinetobacter pollinis</name>
    <dbReference type="NCBI Taxonomy" id="2605270"/>
    <lineage>
        <taxon>Bacteria</taxon>
        <taxon>Pseudomonadati</taxon>
        <taxon>Pseudomonadota</taxon>
        <taxon>Gammaproteobacteria</taxon>
        <taxon>Moraxellales</taxon>
        <taxon>Moraxellaceae</taxon>
        <taxon>Acinetobacter</taxon>
    </lineage>
</organism>
<dbReference type="Pfam" id="PF13361">
    <property type="entry name" value="UvrD_C"/>
    <property type="match status" value="1"/>
</dbReference>
<evidence type="ECO:0000313" key="6">
    <source>
        <dbReference type="EMBL" id="MEB5476938.1"/>
    </source>
</evidence>
<dbReference type="Proteomes" id="UP001339883">
    <property type="component" value="Unassembled WGS sequence"/>
</dbReference>
<accession>A0ABU6DSZ1</accession>
<dbReference type="SUPFAM" id="SSF52540">
    <property type="entry name" value="P-loop containing nucleoside triphosphate hydrolases"/>
    <property type="match status" value="1"/>
</dbReference>
<dbReference type="Pfam" id="PF13245">
    <property type="entry name" value="AAA_19"/>
    <property type="match status" value="1"/>
</dbReference>
<sequence>MTTTPKPTNEQNTAIEHALLGESFKVVAYAGTGKTTTLQMISHAMPQRRGMYLAFNKAIASEAQKKFDRQVDSRTFHSLAFRSVPRAVTDKLRLPRLSPSFLAKEYRLEPITLRRLMGGRYEKYTIMPSRLAGLVVNAVGYFCSTNSQYPAPRHIQAPNWLHTDDIDALQKHLYPFLERRWLESIHPEHQAGIGHDIYLKLWALSNPIIPADYVLFDEAQDADPLMLGILLKQQQTQVIYVGDAHQQIYAWRGAVNAMQKLPLPSSRLTTSFRFGDEIAQVANLLLSGLDETVPLRGNPNQVSKVVNKPHTKQRDAILCRTNARAMELLLAGLVNHDKVTLQADHARLGRFIDAASMLKQGKRVTDVPELAWFNSWHDVHEYCETHEGSDIKPLVRLVDEHGSGPLKKALTQITPIDEADYVISTAHKAKGLEWDRVHLEDDYQFKLNQHDYKISDEELRLLYVACTRAKSSLNIHYIYDLIQQIKNKKPRK</sequence>
<keyword evidence="7" id="KW-1185">Reference proteome</keyword>
<dbReference type="Gene3D" id="3.40.50.300">
    <property type="entry name" value="P-loop containing nucleotide triphosphate hydrolases"/>
    <property type="match status" value="2"/>
</dbReference>
<evidence type="ECO:0000256" key="3">
    <source>
        <dbReference type="ARBA" id="ARBA00022806"/>
    </source>
</evidence>
<dbReference type="EMBL" id="VTDN01000005">
    <property type="protein sequence ID" value="MEB5476938.1"/>
    <property type="molecule type" value="Genomic_DNA"/>
</dbReference>
<name>A0ABU6DSZ1_9GAMM</name>
<evidence type="ECO:0000259" key="5">
    <source>
        <dbReference type="Pfam" id="PF13361"/>
    </source>
</evidence>
<dbReference type="RefSeq" id="WP_325775359.1">
    <property type="nucleotide sequence ID" value="NZ_VTDN01000005.1"/>
</dbReference>
<dbReference type="PANTHER" id="PTHR11070:SF30">
    <property type="entry name" value="F-BOX DNA HELICASE 1"/>
    <property type="match status" value="1"/>
</dbReference>